<evidence type="ECO:0000256" key="4">
    <source>
        <dbReference type="ARBA" id="ARBA00022989"/>
    </source>
</evidence>
<keyword evidence="3 7" id="KW-0812">Transmembrane</keyword>
<dbReference type="Pfam" id="PF03239">
    <property type="entry name" value="FTR1"/>
    <property type="match status" value="1"/>
</dbReference>
<dbReference type="OrthoDB" id="7260758at2"/>
<dbReference type="Proteomes" id="UP000275356">
    <property type="component" value="Unassembled WGS sequence"/>
</dbReference>
<dbReference type="AlphaFoldDB" id="A0A3N2D102"/>
<name>A0A3N2D102_9MICO</name>
<dbReference type="GO" id="GO:0033573">
    <property type="term" value="C:high-affinity iron permease complex"/>
    <property type="evidence" value="ECO:0007669"/>
    <property type="project" value="InterPro"/>
</dbReference>
<feature type="transmembrane region" description="Helical" evidence="7">
    <location>
        <begin position="177"/>
        <end position="197"/>
    </location>
</feature>
<evidence type="ECO:0000256" key="2">
    <source>
        <dbReference type="ARBA" id="ARBA00008333"/>
    </source>
</evidence>
<comment type="similarity">
    <text evidence="2">Belongs to the oxidase-dependent Fe transporter (OFeT) (TC 9.A.10.1) family.</text>
</comment>
<feature type="transmembrane region" description="Helical" evidence="7">
    <location>
        <begin position="112"/>
        <end position="135"/>
    </location>
</feature>
<evidence type="ECO:0000313" key="9">
    <source>
        <dbReference type="Proteomes" id="UP000275356"/>
    </source>
</evidence>
<comment type="caution">
    <text evidence="8">The sequence shown here is derived from an EMBL/GenBank/DDBJ whole genome shotgun (WGS) entry which is preliminary data.</text>
</comment>
<protein>
    <submittedName>
        <fullName evidence="8">High-affinity iron transporter</fullName>
    </submittedName>
</protein>
<dbReference type="EMBL" id="RKHQ01000002">
    <property type="protein sequence ID" value="ROR93452.1"/>
    <property type="molecule type" value="Genomic_DNA"/>
</dbReference>
<evidence type="ECO:0000256" key="3">
    <source>
        <dbReference type="ARBA" id="ARBA00022692"/>
    </source>
</evidence>
<dbReference type="RefSeq" id="WP_123740415.1">
    <property type="nucleotide sequence ID" value="NZ_RKHQ01000002.1"/>
</dbReference>
<feature type="transmembrane region" description="Helical" evidence="7">
    <location>
        <begin position="147"/>
        <end position="165"/>
    </location>
</feature>
<feature type="transmembrane region" description="Helical" evidence="7">
    <location>
        <begin position="6"/>
        <end position="26"/>
    </location>
</feature>
<gene>
    <name evidence="8" type="ORF">EDD28_2866</name>
</gene>
<dbReference type="NCBIfam" id="NF041756">
    <property type="entry name" value="EfeU"/>
    <property type="match status" value="1"/>
</dbReference>
<dbReference type="GO" id="GO:0015093">
    <property type="term" value="F:ferrous iron transmembrane transporter activity"/>
    <property type="evidence" value="ECO:0007669"/>
    <property type="project" value="TreeGrafter"/>
</dbReference>
<evidence type="ECO:0000256" key="5">
    <source>
        <dbReference type="ARBA" id="ARBA00023136"/>
    </source>
</evidence>
<feature type="transmembrane region" description="Helical" evidence="7">
    <location>
        <begin position="38"/>
        <end position="64"/>
    </location>
</feature>
<comment type="subcellular location">
    <subcellularLocation>
        <location evidence="1">Membrane</location>
        <topology evidence="1">Multi-pass membrane protein</topology>
    </subcellularLocation>
</comment>
<feature type="region of interest" description="Disordered" evidence="6">
    <location>
        <begin position="289"/>
        <end position="327"/>
    </location>
</feature>
<organism evidence="8 9">
    <name type="scientific">Salana multivorans</name>
    <dbReference type="NCBI Taxonomy" id="120377"/>
    <lineage>
        <taxon>Bacteria</taxon>
        <taxon>Bacillati</taxon>
        <taxon>Actinomycetota</taxon>
        <taxon>Actinomycetes</taxon>
        <taxon>Micrococcales</taxon>
        <taxon>Beutenbergiaceae</taxon>
        <taxon>Salana</taxon>
    </lineage>
</organism>
<keyword evidence="9" id="KW-1185">Reference proteome</keyword>
<reference evidence="8 9" key="1">
    <citation type="submission" date="2018-11" db="EMBL/GenBank/DDBJ databases">
        <title>Sequencing the genomes of 1000 actinobacteria strains.</title>
        <authorList>
            <person name="Klenk H.-P."/>
        </authorList>
    </citation>
    <scope>NUCLEOTIDE SEQUENCE [LARGE SCALE GENOMIC DNA]</scope>
    <source>
        <strain evidence="8 9">DSM 13521</strain>
    </source>
</reference>
<sequence>MIAAFLIGLREGLEAALVVGILVAYLHKSGRASALPRLWAGVGLAIVGSLALGAILTFGAYGLSFQAQEAIGGGLSIVTVALVTWMVFWMVGASRGLSAELRAQVDRSGDSAWGIVVIGFISVAREGIETTLFLWSTVRSLGNGSGAAIGAVAGLVVAACLGWAIYRGMVRIDLGVFFRWTGLALVVVAAGVLAYGVHDLQEAGFLPGPFTSAATIDPTTGLVGVGLAGFPFGWAFQVGHVIAPDGALGALLKGTIGFMPEMTWLSVVLWALYLGIIGTRFVRRAFAPHPAPPTTSSDATDAAPPALVPSPDLTATDGPVGTTEGTP</sequence>
<evidence type="ECO:0000256" key="1">
    <source>
        <dbReference type="ARBA" id="ARBA00004141"/>
    </source>
</evidence>
<accession>A0A3N2D102</accession>
<keyword evidence="4 7" id="KW-1133">Transmembrane helix</keyword>
<evidence type="ECO:0000256" key="7">
    <source>
        <dbReference type="SAM" id="Phobius"/>
    </source>
</evidence>
<dbReference type="PANTHER" id="PTHR31632">
    <property type="entry name" value="IRON TRANSPORTER FTH1"/>
    <property type="match status" value="1"/>
</dbReference>
<feature type="transmembrane region" description="Helical" evidence="7">
    <location>
        <begin position="262"/>
        <end position="282"/>
    </location>
</feature>
<evidence type="ECO:0000256" key="6">
    <source>
        <dbReference type="SAM" id="MobiDB-lite"/>
    </source>
</evidence>
<evidence type="ECO:0000313" key="8">
    <source>
        <dbReference type="EMBL" id="ROR93452.1"/>
    </source>
</evidence>
<dbReference type="InterPro" id="IPR004923">
    <property type="entry name" value="FTR1/Fip1/EfeU"/>
</dbReference>
<proteinExistence type="inferred from homology"/>
<feature type="transmembrane region" description="Helical" evidence="7">
    <location>
        <begin position="70"/>
        <end position="91"/>
    </location>
</feature>
<dbReference type="PANTHER" id="PTHR31632:SF2">
    <property type="entry name" value="PLASMA MEMBRANE IRON PERMEASE"/>
    <property type="match status" value="1"/>
</dbReference>
<keyword evidence="5 7" id="KW-0472">Membrane</keyword>